<dbReference type="InterPro" id="IPR000595">
    <property type="entry name" value="cNMP-bd_dom"/>
</dbReference>
<dbReference type="PANTHER" id="PTHR24567">
    <property type="entry name" value="CRP FAMILY TRANSCRIPTIONAL REGULATORY PROTEIN"/>
    <property type="match status" value="1"/>
</dbReference>
<dbReference type="Gene3D" id="1.10.10.10">
    <property type="entry name" value="Winged helix-like DNA-binding domain superfamily/Winged helix DNA-binding domain"/>
    <property type="match status" value="1"/>
</dbReference>
<accession>A0ABV9CMI4</accession>
<dbReference type="RefSeq" id="WP_380845093.1">
    <property type="nucleotide sequence ID" value="NZ_JBHSFP010000022.1"/>
</dbReference>
<keyword evidence="7" id="KW-1185">Reference proteome</keyword>
<evidence type="ECO:0000256" key="3">
    <source>
        <dbReference type="ARBA" id="ARBA00023163"/>
    </source>
</evidence>
<keyword evidence="2" id="KW-0238">DNA-binding</keyword>
<dbReference type="SMART" id="SM00419">
    <property type="entry name" value="HTH_CRP"/>
    <property type="match status" value="1"/>
</dbReference>
<dbReference type="PANTHER" id="PTHR24567:SF68">
    <property type="entry name" value="DNA-BINDING TRANSCRIPTIONAL DUAL REGULATOR CRP"/>
    <property type="match status" value="1"/>
</dbReference>
<evidence type="ECO:0000313" key="7">
    <source>
        <dbReference type="Proteomes" id="UP001596004"/>
    </source>
</evidence>
<keyword evidence="1" id="KW-0805">Transcription regulation</keyword>
<dbReference type="CDD" id="cd00092">
    <property type="entry name" value="HTH_CRP"/>
    <property type="match status" value="1"/>
</dbReference>
<evidence type="ECO:0000256" key="1">
    <source>
        <dbReference type="ARBA" id="ARBA00023015"/>
    </source>
</evidence>
<dbReference type="Proteomes" id="UP001596004">
    <property type="component" value="Unassembled WGS sequence"/>
</dbReference>
<dbReference type="CDD" id="cd00038">
    <property type="entry name" value="CAP_ED"/>
    <property type="match status" value="1"/>
</dbReference>
<dbReference type="Gene3D" id="2.60.120.10">
    <property type="entry name" value="Jelly Rolls"/>
    <property type="match status" value="1"/>
</dbReference>
<dbReference type="InterPro" id="IPR018490">
    <property type="entry name" value="cNMP-bd_dom_sf"/>
</dbReference>
<dbReference type="Pfam" id="PF00027">
    <property type="entry name" value="cNMP_binding"/>
    <property type="match status" value="1"/>
</dbReference>
<feature type="domain" description="Cyclic nucleotide-binding" evidence="4">
    <location>
        <begin position="21"/>
        <end position="124"/>
    </location>
</feature>
<dbReference type="PROSITE" id="PS51063">
    <property type="entry name" value="HTH_CRP_2"/>
    <property type="match status" value="1"/>
</dbReference>
<comment type="caution">
    <text evidence="6">The sequence shown here is derived from an EMBL/GenBank/DDBJ whole genome shotgun (WGS) entry which is preliminary data.</text>
</comment>
<feature type="domain" description="HTH crp-type" evidence="5">
    <location>
        <begin position="155"/>
        <end position="222"/>
    </location>
</feature>
<evidence type="ECO:0000313" key="6">
    <source>
        <dbReference type="EMBL" id="MFC4534440.1"/>
    </source>
</evidence>
<protein>
    <submittedName>
        <fullName evidence="6">Crp/Fnr family transcriptional regulator</fullName>
    </submittedName>
</protein>
<reference evidence="7" key="1">
    <citation type="journal article" date="2019" name="Int. J. Syst. Evol. Microbiol.">
        <title>The Global Catalogue of Microorganisms (GCM) 10K type strain sequencing project: providing services to taxonomists for standard genome sequencing and annotation.</title>
        <authorList>
            <consortium name="The Broad Institute Genomics Platform"/>
            <consortium name="The Broad Institute Genome Sequencing Center for Infectious Disease"/>
            <person name="Wu L."/>
            <person name="Ma J."/>
        </authorList>
    </citation>
    <scope>NUCLEOTIDE SEQUENCE [LARGE SCALE GENOMIC DNA]</scope>
    <source>
        <strain evidence="7">CGMCC 4.7132</strain>
    </source>
</reference>
<dbReference type="InterPro" id="IPR014710">
    <property type="entry name" value="RmlC-like_jellyroll"/>
</dbReference>
<dbReference type="InterPro" id="IPR050397">
    <property type="entry name" value="Env_Response_Regulators"/>
</dbReference>
<name>A0ABV9CMI4_9ACTN</name>
<evidence type="ECO:0000256" key="2">
    <source>
        <dbReference type="ARBA" id="ARBA00023125"/>
    </source>
</evidence>
<dbReference type="SUPFAM" id="SSF46785">
    <property type="entry name" value="Winged helix' DNA-binding domain"/>
    <property type="match status" value="1"/>
</dbReference>
<dbReference type="SUPFAM" id="SSF51206">
    <property type="entry name" value="cAMP-binding domain-like"/>
    <property type="match status" value="1"/>
</dbReference>
<dbReference type="SMART" id="SM00100">
    <property type="entry name" value="cNMP"/>
    <property type="match status" value="1"/>
</dbReference>
<sequence length="242" mass="25701">MAWSVSPDTADGWRSLAGVPLLSQVGDDRLRALWDASAARRYPAGEALRNVGDPATHLLLLLRGRVAATATTRSGRVVRFGAWDGPRALDKVAVIDGRGHTATLTALTPCTVRSLPRDRFLALVDDAPSVRGHVLRVLAAHARHRQQQFATTATLPAEARLASWLLDQAAGRPGPVALPGTQQVVADLLGVTRVTINRVLSRLRRDGLIEIEHGTVSILAPELLALRAEGRGRSTAAAGKGG</sequence>
<proteinExistence type="predicted"/>
<dbReference type="Pfam" id="PF13545">
    <property type="entry name" value="HTH_Crp_2"/>
    <property type="match status" value="1"/>
</dbReference>
<organism evidence="6 7">
    <name type="scientific">Sphaerisporangium dianthi</name>
    <dbReference type="NCBI Taxonomy" id="1436120"/>
    <lineage>
        <taxon>Bacteria</taxon>
        <taxon>Bacillati</taxon>
        <taxon>Actinomycetota</taxon>
        <taxon>Actinomycetes</taxon>
        <taxon>Streptosporangiales</taxon>
        <taxon>Streptosporangiaceae</taxon>
        <taxon>Sphaerisporangium</taxon>
    </lineage>
</organism>
<evidence type="ECO:0000259" key="5">
    <source>
        <dbReference type="PROSITE" id="PS51063"/>
    </source>
</evidence>
<dbReference type="InterPro" id="IPR036388">
    <property type="entry name" value="WH-like_DNA-bd_sf"/>
</dbReference>
<dbReference type="InterPro" id="IPR012318">
    <property type="entry name" value="HTH_CRP"/>
</dbReference>
<dbReference type="InterPro" id="IPR036390">
    <property type="entry name" value="WH_DNA-bd_sf"/>
</dbReference>
<gene>
    <name evidence="6" type="ORF">ACFO60_27095</name>
</gene>
<dbReference type="EMBL" id="JBHSFP010000022">
    <property type="protein sequence ID" value="MFC4534440.1"/>
    <property type="molecule type" value="Genomic_DNA"/>
</dbReference>
<keyword evidence="3" id="KW-0804">Transcription</keyword>
<dbReference type="PROSITE" id="PS50042">
    <property type="entry name" value="CNMP_BINDING_3"/>
    <property type="match status" value="1"/>
</dbReference>
<dbReference type="PRINTS" id="PR00034">
    <property type="entry name" value="HTHCRP"/>
</dbReference>
<evidence type="ECO:0000259" key="4">
    <source>
        <dbReference type="PROSITE" id="PS50042"/>
    </source>
</evidence>